<evidence type="ECO:0000259" key="2">
    <source>
        <dbReference type="Pfam" id="PF08443"/>
    </source>
</evidence>
<dbReference type="SUPFAM" id="SSF56059">
    <property type="entry name" value="Glutathione synthetase ATP-binding domain-like"/>
    <property type="match status" value="1"/>
</dbReference>
<dbReference type="Pfam" id="PF08443">
    <property type="entry name" value="RimK"/>
    <property type="match status" value="1"/>
</dbReference>
<dbReference type="Pfam" id="PF07478">
    <property type="entry name" value="Dala_Dala_lig_C"/>
    <property type="match status" value="1"/>
</dbReference>
<name>A0ABN6QAN1_NOSCO</name>
<dbReference type="InterPro" id="IPR013651">
    <property type="entry name" value="ATP-grasp_RimK-type"/>
</dbReference>
<sequence length="188" mass="21710">MGFPVIVKPINLSQGLFVTKVYNKQEYYQVAKKILQKTSGFIVERFYSGNDYRIVVLDDEVIAAYQRIPLFIIGDGKSSILDLMKQKQEYFIQNGRKEIIDFEDYRIKKNLRRRKLNFNTVIPKNNIIYLLDNANLSTGGEAVDFTEKIHPDFEKLAISITKDMELRLAGVDILTSDSNVTNGRLYDN</sequence>
<dbReference type="EMBL" id="AP025732">
    <property type="protein sequence ID" value="BDI20221.1"/>
    <property type="molecule type" value="Genomic_DNA"/>
</dbReference>
<keyword evidence="4" id="KW-1185">Reference proteome</keyword>
<feature type="domain" description="D-alanine--D-alanine ligase C-terminal" evidence="1">
    <location>
        <begin position="1"/>
        <end position="64"/>
    </location>
</feature>
<evidence type="ECO:0000313" key="3">
    <source>
        <dbReference type="EMBL" id="BDI20221.1"/>
    </source>
</evidence>
<proteinExistence type="predicted"/>
<dbReference type="Proteomes" id="UP001055453">
    <property type="component" value="Chromosome"/>
</dbReference>
<dbReference type="PANTHER" id="PTHR21621:SF0">
    <property type="entry name" value="BETA-CITRYLGLUTAMATE SYNTHASE B-RELATED"/>
    <property type="match status" value="1"/>
</dbReference>
<dbReference type="InterPro" id="IPR011095">
    <property type="entry name" value="Dala_Dala_lig_C"/>
</dbReference>
<organism evidence="3 4">
    <name type="scientific">Nostoc cf. commune SO-36</name>
    <dbReference type="NCBI Taxonomy" id="449208"/>
    <lineage>
        <taxon>Bacteria</taxon>
        <taxon>Bacillati</taxon>
        <taxon>Cyanobacteriota</taxon>
        <taxon>Cyanophyceae</taxon>
        <taxon>Nostocales</taxon>
        <taxon>Nostocaceae</taxon>
        <taxon>Nostoc</taxon>
    </lineage>
</organism>
<dbReference type="PANTHER" id="PTHR21621">
    <property type="entry name" value="RIBOSOMAL PROTEIN S6 MODIFICATION PROTEIN"/>
    <property type="match status" value="1"/>
</dbReference>
<accession>A0ABN6QAN1</accession>
<dbReference type="Gene3D" id="3.30.470.20">
    <property type="entry name" value="ATP-grasp fold, B domain"/>
    <property type="match status" value="2"/>
</dbReference>
<evidence type="ECO:0000313" key="4">
    <source>
        <dbReference type="Proteomes" id="UP001055453"/>
    </source>
</evidence>
<evidence type="ECO:0008006" key="5">
    <source>
        <dbReference type="Google" id="ProtNLM"/>
    </source>
</evidence>
<reference evidence="3" key="1">
    <citation type="submission" date="2022-04" db="EMBL/GenBank/DDBJ databases">
        <title>Complete genome sequence of a cyanobacterium, Nostoc sp. SO-36, isolated in Antarctica.</title>
        <authorList>
            <person name="Kanesaki Y."/>
            <person name="Effendi D."/>
            <person name="Sakamoto T."/>
            <person name="Ohtani S."/>
            <person name="Awai K."/>
        </authorList>
    </citation>
    <scope>NUCLEOTIDE SEQUENCE</scope>
    <source>
        <strain evidence="3">SO-36</strain>
    </source>
</reference>
<protein>
    <recommendedName>
        <fullName evidence="5">ATP-grasp domain-containing protein</fullName>
    </recommendedName>
</protein>
<evidence type="ECO:0000259" key="1">
    <source>
        <dbReference type="Pfam" id="PF07478"/>
    </source>
</evidence>
<feature type="domain" description="ATP-grasp fold RimK-type" evidence="2">
    <location>
        <begin position="134"/>
        <end position="180"/>
    </location>
</feature>
<gene>
    <name evidence="3" type="ORF">ANSO36C_60230</name>
</gene>